<dbReference type="AlphaFoldDB" id="A0AAE0RQT2"/>
<reference evidence="2" key="3">
    <citation type="submission" date="2023-05" db="EMBL/GenBank/DDBJ databases">
        <authorList>
            <person name="Smith C.H."/>
        </authorList>
    </citation>
    <scope>NUCLEOTIDE SEQUENCE</scope>
    <source>
        <strain evidence="2">CHS0354</strain>
        <tissue evidence="2">Mantle</tissue>
    </source>
</reference>
<sequence length="63" mass="7058">MSSHKARECPPPKKANDSKENQAIKVQNPRGGKETQKEGIVNTSGRQSPTRNIQRMVLDVISW</sequence>
<feature type="region of interest" description="Disordered" evidence="1">
    <location>
        <begin position="1"/>
        <end position="49"/>
    </location>
</feature>
<feature type="compositionally biased region" description="Basic and acidic residues" evidence="1">
    <location>
        <begin position="1"/>
        <end position="22"/>
    </location>
</feature>
<keyword evidence="3" id="KW-1185">Reference proteome</keyword>
<reference evidence="2" key="2">
    <citation type="journal article" date="2021" name="Genome Biol. Evol.">
        <title>Developing a high-quality reference genome for a parasitic bivalve with doubly uniparental inheritance (Bivalvia: Unionida).</title>
        <authorList>
            <person name="Smith C.H."/>
        </authorList>
    </citation>
    <scope>NUCLEOTIDE SEQUENCE</scope>
    <source>
        <strain evidence="2">CHS0354</strain>
        <tissue evidence="2">Mantle</tissue>
    </source>
</reference>
<reference evidence="2" key="1">
    <citation type="journal article" date="2021" name="Genome Biol. Evol.">
        <title>A High-Quality Reference Genome for a Parasitic Bivalve with Doubly Uniparental Inheritance (Bivalvia: Unionida).</title>
        <authorList>
            <person name="Smith C.H."/>
        </authorList>
    </citation>
    <scope>NUCLEOTIDE SEQUENCE</scope>
    <source>
        <strain evidence="2">CHS0354</strain>
    </source>
</reference>
<protein>
    <submittedName>
        <fullName evidence="2">Uncharacterized protein</fullName>
    </submittedName>
</protein>
<organism evidence="2 3">
    <name type="scientific">Potamilus streckersoni</name>
    <dbReference type="NCBI Taxonomy" id="2493646"/>
    <lineage>
        <taxon>Eukaryota</taxon>
        <taxon>Metazoa</taxon>
        <taxon>Spiralia</taxon>
        <taxon>Lophotrochozoa</taxon>
        <taxon>Mollusca</taxon>
        <taxon>Bivalvia</taxon>
        <taxon>Autobranchia</taxon>
        <taxon>Heteroconchia</taxon>
        <taxon>Palaeoheterodonta</taxon>
        <taxon>Unionida</taxon>
        <taxon>Unionoidea</taxon>
        <taxon>Unionidae</taxon>
        <taxon>Ambleminae</taxon>
        <taxon>Lampsilini</taxon>
        <taxon>Potamilus</taxon>
    </lineage>
</organism>
<name>A0AAE0RQT2_9BIVA</name>
<evidence type="ECO:0000313" key="2">
    <source>
        <dbReference type="EMBL" id="KAK3577991.1"/>
    </source>
</evidence>
<dbReference type="EMBL" id="JAEAOA010000827">
    <property type="protein sequence ID" value="KAK3577991.1"/>
    <property type="molecule type" value="Genomic_DNA"/>
</dbReference>
<gene>
    <name evidence="2" type="ORF">CHS0354_013654</name>
</gene>
<evidence type="ECO:0000313" key="3">
    <source>
        <dbReference type="Proteomes" id="UP001195483"/>
    </source>
</evidence>
<comment type="caution">
    <text evidence="2">The sequence shown here is derived from an EMBL/GenBank/DDBJ whole genome shotgun (WGS) entry which is preliminary data.</text>
</comment>
<evidence type="ECO:0000256" key="1">
    <source>
        <dbReference type="SAM" id="MobiDB-lite"/>
    </source>
</evidence>
<proteinExistence type="predicted"/>
<dbReference type="Proteomes" id="UP001195483">
    <property type="component" value="Unassembled WGS sequence"/>
</dbReference>
<accession>A0AAE0RQT2</accession>